<dbReference type="SUPFAM" id="SSF64005">
    <property type="entry name" value="Undecaprenyl diphosphate synthase"/>
    <property type="match status" value="1"/>
</dbReference>
<dbReference type="NCBIfam" id="TIGR00055">
    <property type="entry name" value="uppS"/>
    <property type="match status" value="1"/>
</dbReference>
<gene>
    <name evidence="5" type="ORF">PPYR1160_LOCUS11449</name>
</gene>
<dbReference type="InterPro" id="IPR018520">
    <property type="entry name" value="UPP_synth-like_CS"/>
</dbReference>
<dbReference type="PROSITE" id="PS01066">
    <property type="entry name" value="UPP_SYNTHASE"/>
    <property type="match status" value="1"/>
</dbReference>
<dbReference type="EMBL" id="HBEA01014968">
    <property type="protein sequence ID" value="CAD8261947.1"/>
    <property type="molecule type" value="Transcribed_RNA"/>
</dbReference>
<name>A0A7R9UES3_9STRA</name>
<dbReference type="InterPro" id="IPR036424">
    <property type="entry name" value="UPP_synth-like_sf"/>
</dbReference>
<keyword evidence="2 3" id="KW-0808">Transferase</keyword>
<accession>A0A7R9UES3</accession>
<dbReference type="AlphaFoldDB" id="A0A7R9UES3"/>
<dbReference type="PANTHER" id="PTHR10291:SF0">
    <property type="entry name" value="DEHYDRODOLICHYL DIPHOSPHATE SYNTHASE 2"/>
    <property type="match status" value="1"/>
</dbReference>
<proteinExistence type="inferred from homology"/>
<comment type="similarity">
    <text evidence="3">Belongs to the UPP synthase family.</text>
</comment>
<reference evidence="5" key="1">
    <citation type="submission" date="2021-01" db="EMBL/GenBank/DDBJ databases">
        <authorList>
            <person name="Corre E."/>
            <person name="Pelletier E."/>
            <person name="Niang G."/>
            <person name="Scheremetjew M."/>
            <person name="Finn R."/>
            <person name="Kale V."/>
            <person name="Holt S."/>
            <person name="Cochrane G."/>
            <person name="Meng A."/>
            <person name="Brown T."/>
            <person name="Cohen L."/>
        </authorList>
    </citation>
    <scope>NUCLEOTIDE SEQUENCE</scope>
    <source>
        <strain evidence="5">CCMP2078</strain>
    </source>
</reference>
<sequence>MRSLSLRQLAICLLCGHLLPSHSLSRLRTSARRRSFGLKRQPSLQSAAENIEESVAGVVPEHIAFILDGNGRWASMQGLPRSTGHTEGIRNALRTLDHCQELGVKVVTLYAMSTQNLLRPSQEVEYLFRAFETTLRAHIETLTERKIRLVVIGDRSRLPETLLQLIVDAERASRETMDGEPSMTLCVAMCYGSKNELAGVARTLAAQVREGTLPAEAITEAHISDALETRRAGVPDPDLVIRTGGERRLSGFLLWQAEYAELCFLDVLWPDFQKKDLLCAIRLFAATERRYGRTPTQVRQQREHEHAQEIGT</sequence>
<dbReference type="HAMAP" id="MF_01139">
    <property type="entry name" value="ISPT"/>
    <property type="match status" value="1"/>
</dbReference>
<dbReference type="PANTHER" id="PTHR10291">
    <property type="entry name" value="DEHYDRODOLICHYL DIPHOSPHATE SYNTHASE FAMILY MEMBER"/>
    <property type="match status" value="1"/>
</dbReference>
<feature type="signal peptide" evidence="4">
    <location>
        <begin position="1"/>
        <end position="23"/>
    </location>
</feature>
<evidence type="ECO:0000256" key="1">
    <source>
        <dbReference type="ARBA" id="ARBA00001946"/>
    </source>
</evidence>
<feature type="chain" id="PRO_5031007468" description="Alkyl transferase" evidence="4">
    <location>
        <begin position="24"/>
        <end position="312"/>
    </location>
</feature>
<dbReference type="EC" id="2.5.1.-" evidence="3"/>
<dbReference type="Gene3D" id="3.40.1180.10">
    <property type="entry name" value="Decaprenyl diphosphate synthase-like"/>
    <property type="match status" value="1"/>
</dbReference>
<protein>
    <recommendedName>
        <fullName evidence="3">Alkyl transferase</fullName>
        <ecNumber evidence="3">2.5.1.-</ecNumber>
    </recommendedName>
</protein>
<dbReference type="GO" id="GO:0016094">
    <property type="term" value="P:polyprenol biosynthetic process"/>
    <property type="evidence" value="ECO:0007669"/>
    <property type="project" value="TreeGrafter"/>
</dbReference>
<comment type="cofactor">
    <cofactor evidence="1">
        <name>Mg(2+)</name>
        <dbReference type="ChEBI" id="CHEBI:18420"/>
    </cofactor>
</comment>
<dbReference type="CDD" id="cd00475">
    <property type="entry name" value="Cis_IPPS"/>
    <property type="match status" value="1"/>
</dbReference>
<keyword evidence="4" id="KW-0732">Signal</keyword>
<dbReference type="InterPro" id="IPR001441">
    <property type="entry name" value="UPP_synth-like"/>
</dbReference>
<evidence type="ECO:0000256" key="2">
    <source>
        <dbReference type="ARBA" id="ARBA00022679"/>
    </source>
</evidence>
<dbReference type="GO" id="GO:0045547">
    <property type="term" value="F:ditrans,polycis-polyprenyl diphosphate synthase [(2E,6E)-farnesyl diphosphate specific] activity"/>
    <property type="evidence" value="ECO:0007669"/>
    <property type="project" value="TreeGrafter"/>
</dbReference>
<organism evidence="5">
    <name type="scientific">Pinguiococcus pyrenoidosus</name>
    <dbReference type="NCBI Taxonomy" id="172671"/>
    <lineage>
        <taxon>Eukaryota</taxon>
        <taxon>Sar</taxon>
        <taxon>Stramenopiles</taxon>
        <taxon>Ochrophyta</taxon>
        <taxon>Pinguiophyceae</taxon>
        <taxon>Pinguiochrysidales</taxon>
        <taxon>Pinguiochrysidaceae</taxon>
        <taxon>Pinguiococcus</taxon>
    </lineage>
</organism>
<evidence type="ECO:0000313" key="5">
    <source>
        <dbReference type="EMBL" id="CAD8261947.1"/>
    </source>
</evidence>
<evidence type="ECO:0000256" key="3">
    <source>
        <dbReference type="RuleBase" id="RU363018"/>
    </source>
</evidence>
<evidence type="ECO:0000256" key="4">
    <source>
        <dbReference type="SAM" id="SignalP"/>
    </source>
</evidence>
<dbReference type="Pfam" id="PF01255">
    <property type="entry name" value="Prenyltransf"/>
    <property type="match status" value="1"/>
</dbReference>